<dbReference type="RefSeq" id="WP_123960600.1">
    <property type="nucleotide sequence ID" value="NZ_CP033898.1"/>
</dbReference>
<feature type="chain" id="PRO_5018022815" description="Bacterial Ig-like domain-containing protein" evidence="1">
    <location>
        <begin position="28"/>
        <end position="413"/>
    </location>
</feature>
<sequence precursor="true">MSKRAFFATAAAMSIAASALITPVAHAAGVEASHRDRDSIFNRSVSSSEVTVGQTLTYTQSFERRARTDAIYSWINKVNSCLEYVPGSAKLNIADQTQNIEAAQVKATSGSTTISAPNGKWTYSADQPHTFQLSYRVTQACASEQTLESGFSYEYDGFFWGSKTNKDYPASKFNGGPAAQVVAKIKTASTTTLSPLPEYVAIGVETPLIATVQADDAATLQGQEIRFEAGSETLCSANLNAEGFATCKWKPASLGEKSVKARFGGTDAIAASESEAYKVKVLSAVPKQPQDLTFTEEKLNDQVHTIVSGKATPGAVVEALAPGGNRCVATADEDGNFSCNLGYLPAGKERGVAVTEKIDGVQGEVATLVGDVAEGNPHALESFLQVLRKIGFGIQDFFKRLFDPNTWVSLGSA</sequence>
<dbReference type="AlphaFoldDB" id="A0A3G6IVH2"/>
<dbReference type="OrthoDB" id="4391091at2"/>
<evidence type="ECO:0000313" key="4">
    <source>
        <dbReference type="Proteomes" id="UP000271426"/>
    </source>
</evidence>
<reference evidence="3 4" key="1">
    <citation type="submission" date="2018-11" db="EMBL/GenBank/DDBJ databases">
        <authorList>
            <person name="Kleinhagauer T."/>
            <person name="Glaeser S.P."/>
            <person name="Spergser J."/>
            <person name="Ruckert C."/>
            <person name="Kaempfer P."/>
            <person name="Busse H.-J."/>
        </authorList>
    </citation>
    <scope>NUCLEOTIDE SEQUENCE [LARGE SCALE GENOMIC DNA]</scope>
    <source>
        <strain evidence="3 4">812CH</strain>
    </source>
</reference>
<protein>
    <recommendedName>
        <fullName evidence="2">Bacterial Ig-like domain-containing protein</fullName>
    </recommendedName>
</protein>
<dbReference type="Proteomes" id="UP000271426">
    <property type="component" value="Chromosome"/>
</dbReference>
<evidence type="ECO:0000313" key="3">
    <source>
        <dbReference type="EMBL" id="AZA09712.1"/>
    </source>
</evidence>
<evidence type="ECO:0000259" key="2">
    <source>
        <dbReference type="Pfam" id="PF16640"/>
    </source>
</evidence>
<keyword evidence="4" id="KW-1185">Reference proteome</keyword>
<dbReference type="Pfam" id="PF16640">
    <property type="entry name" value="Big_3_5"/>
    <property type="match status" value="1"/>
</dbReference>
<accession>A0A3G6IVH2</accession>
<gene>
    <name evidence="3" type="ORF">CPPEL_08025</name>
</gene>
<dbReference type="Gene3D" id="2.60.40.10">
    <property type="entry name" value="Immunoglobulins"/>
    <property type="match status" value="2"/>
</dbReference>
<dbReference type="KEGG" id="cpso:CPPEL_08025"/>
<name>A0A3G6IVH2_9CORY</name>
<feature type="signal peptide" evidence="1">
    <location>
        <begin position="1"/>
        <end position="27"/>
    </location>
</feature>
<dbReference type="InterPro" id="IPR013783">
    <property type="entry name" value="Ig-like_fold"/>
</dbReference>
<dbReference type="InterPro" id="IPR032109">
    <property type="entry name" value="Big_3_5"/>
</dbReference>
<keyword evidence="1" id="KW-0732">Signal</keyword>
<dbReference type="GO" id="GO:0005975">
    <property type="term" value="P:carbohydrate metabolic process"/>
    <property type="evidence" value="ECO:0007669"/>
    <property type="project" value="UniProtKB-ARBA"/>
</dbReference>
<proteinExistence type="predicted"/>
<dbReference type="EMBL" id="CP033898">
    <property type="protein sequence ID" value="AZA09712.1"/>
    <property type="molecule type" value="Genomic_DNA"/>
</dbReference>
<feature type="domain" description="Bacterial Ig-like" evidence="2">
    <location>
        <begin position="197"/>
        <end position="281"/>
    </location>
</feature>
<organism evidence="3 4">
    <name type="scientific">Corynebacterium pseudopelargi</name>
    <dbReference type="NCBI Taxonomy" id="2080757"/>
    <lineage>
        <taxon>Bacteria</taxon>
        <taxon>Bacillati</taxon>
        <taxon>Actinomycetota</taxon>
        <taxon>Actinomycetes</taxon>
        <taxon>Mycobacteriales</taxon>
        <taxon>Corynebacteriaceae</taxon>
        <taxon>Corynebacterium</taxon>
    </lineage>
</organism>
<evidence type="ECO:0000256" key="1">
    <source>
        <dbReference type="SAM" id="SignalP"/>
    </source>
</evidence>